<dbReference type="Pfam" id="PF10604">
    <property type="entry name" value="Polyketide_cyc2"/>
    <property type="match status" value="1"/>
</dbReference>
<dbReference type="Gene3D" id="3.30.530.20">
    <property type="match status" value="1"/>
</dbReference>
<dbReference type="Proteomes" id="UP000837932">
    <property type="component" value="Unassembled WGS sequence"/>
</dbReference>
<organism evidence="1 2">
    <name type="scientific">Emticicia aquatica</name>
    <dbReference type="NCBI Taxonomy" id="1681835"/>
    <lineage>
        <taxon>Bacteria</taxon>
        <taxon>Pseudomonadati</taxon>
        <taxon>Bacteroidota</taxon>
        <taxon>Cytophagia</taxon>
        <taxon>Cytophagales</taxon>
        <taxon>Leadbetterellaceae</taxon>
        <taxon>Emticicia</taxon>
    </lineage>
</organism>
<evidence type="ECO:0008006" key="3">
    <source>
        <dbReference type="Google" id="ProtNLM"/>
    </source>
</evidence>
<name>A0ABN8F1G0_9BACT</name>
<dbReference type="SUPFAM" id="SSF55961">
    <property type="entry name" value="Bet v1-like"/>
    <property type="match status" value="1"/>
</dbReference>
<proteinExistence type="predicted"/>
<evidence type="ECO:0000313" key="2">
    <source>
        <dbReference type="Proteomes" id="UP000837932"/>
    </source>
</evidence>
<dbReference type="InterPro" id="IPR019587">
    <property type="entry name" value="Polyketide_cyclase/dehydratase"/>
</dbReference>
<reference evidence="1" key="1">
    <citation type="submission" date="2021-12" db="EMBL/GenBank/DDBJ databases">
        <authorList>
            <person name="Rodrigo-Torres L."/>
            <person name="Arahal R. D."/>
            <person name="Lucena T."/>
        </authorList>
    </citation>
    <scope>NUCLEOTIDE SEQUENCE</scope>
    <source>
        <strain evidence="1">CECT 8858</strain>
    </source>
</reference>
<gene>
    <name evidence="1" type="ORF">EMA8858_04116</name>
</gene>
<dbReference type="RefSeq" id="WP_238808789.1">
    <property type="nucleotide sequence ID" value="NZ_CAKLPY010000009.1"/>
</dbReference>
<protein>
    <recommendedName>
        <fullName evidence="3">SRPBCC family protein</fullName>
    </recommendedName>
</protein>
<comment type="caution">
    <text evidence="1">The sequence shown here is derived from an EMBL/GenBank/DDBJ whole genome shotgun (WGS) entry which is preliminary data.</text>
</comment>
<accession>A0ABN8F1G0</accession>
<dbReference type="InterPro" id="IPR023393">
    <property type="entry name" value="START-like_dom_sf"/>
</dbReference>
<keyword evidence="2" id="KW-1185">Reference proteome</keyword>
<dbReference type="EMBL" id="CAKLPY010000009">
    <property type="protein sequence ID" value="CAH0997981.1"/>
    <property type="molecule type" value="Genomic_DNA"/>
</dbReference>
<evidence type="ECO:0000313" key="1">
    <source>
        <dbReference type="EMBL" id="CAH0997981.1"/>
    </source>
</evidence>
<sequence length="153" mass="17409">MSKLQARNEAVINAPISSVWAIITDIKLLDKINPGVITATGRMDKQGETRTCEMENRGKRGTMTEKLVELVHEQKTVWAIENDSMGMGKMLKDPQFCFYLEKIGDNKTKIVNESYYEPANLMVRIINALMMKKKMGEIQEKILTNIKSIAEKN</sequence>